<protein>
    <submittedName>
        <fullName evidence="2">GAF domain-containing protein</fullName>
    </submittedName>
</protein>
<dbReference type="SMART" id="SM00240">
    <property type="entry name" value="FHA"/>
    <property type="match status" value="1"/>
</dbReference>
<dbReference type="SMART" id="SM00065">
    <property type="entry name" value="GAF"/>
    <property type="match status" value="1"/>
</dbReference>
<dbReference type="InterPro" id="IPR000253">
    <property type="entry name" value="FHA_dom"/>
</dbReference>
<dbReference type="Gene3D" id="2.60.200.20">
    <property type="match status" value="1"/>
</dbReference>
<reference evidence="2 3" key="1">
    <citation type="submission" date="2019-06" db="EMBL/GenBank/DDBJ databases">
        <title>Lysobacter alkalisoli sp. nov. isolated from saline-alkali soil.</title>
        <authorList>
            <person name="Sun J.-Q."/>
            <person name="Xu L."/>
        </authorList>
    </citation>
    <scope>NUCLEOTIDE SEQUENCE [LARGE SCALE GENOMIC DNA]</scope>
    <source>
        <strain evidence="2 3">SJ-36</strain>
    </source>
</reference>
<dbReference type="OrthoDB" id="5953293at2"/>
<dbReference type="SUPFAM" id="SSF49879">
    <property type="entry name" value="SMAD/FHA domain"/>
    <property type="match status" value="1"/>
</dbReference>
<keyword evidence="3" id="KW-1185">Reference proteome</keyword>
<dbReference type="PROSITE" id="PS50006">
    <property type="entry name" value="FHA_DOMAIN"/>
    <property type="match status" value="1"/>
</dbReference>
<dbReference type="InterPro" id="IPR003018">
    <property type="entry name" value="GAF"/>
</dbReference>
<evidence type="ECO:0000313" key="2">
    <source>
        <dbReference type="EMBL" id="QDH69455.1"/>
    </source>
</evidence>
<dbReference type="Pfam" id="PF00498">
    <property type="entry name" value="FHA"/>
    <property type="match status" value="1"/>
</dbReference>
<dbReference type="Proteomes" id="UP000317199">
    <property type="component" value="Chromosome"/>
</dbReference>
<dbReference type="Pfam" id="PF01590">
    <property type="entry name" value="GAF"/>
    <property type="match status" value="1"/>
</dbReference>
<dbReference type="AlphaFoldDB" id="A0A514BQ60"/>
<dbReference type="EMBL" id="CP041242">
    <property type="protein sequence ID" value="QDH69455.1"/>
    <property type="molecule type" value="Genomic_DNA"/>
</dbReference>
<dbReference type="InterPro" id="IPR029016">
    <property type="entry name" value="GAF-like_dom_sf"/>
</dbReference>
<feature type="domain" description="FHA" evidence="1">
    <location>
        <begin position="25"/>
        <end position="87"/>
    </location>
</feature>
<dbReference type="KEGG" id="lyj:FKV23_04615"/>
<gene>
    <name evidence="2" type="ORF">FKV23_04615</name>
</gene>
<dbReference type="InterPro" id="IPR008984">
    <property type="entry name" value="SMAD_FHA_dom_sf"/>
</dbReference>
<proteinExistence type="predicted"/>
<dbReference type="Gene3D" id="3.30.450.40">
    <property type="match status" value="1"/>
</dbReference>
<dbReference type="SUPFAM" id="SSF55781">
    <property type="entry name" value="GAF domain-like"/>
    <property type="match status" value="1"/>
</dbReference>
<sequence>MQARLIAYPPDGAAISRMIPAVARLRIGRATAEATSGTAPPGTEAECLPLAHASISRLHAELRNVGGSWHLADLGSKNGSFVDGIRINEVRLPDSCWLRFGDVHCEFATVDDAHVEADASRFAARRARATAHTQQLGRINDLDSMLDATLRSVLELAQCDRGFVLLEEGSGYSVRASIELPPASLALREFSGSVGAVQRAMGERHAVVANDISTQPWLAGRASVSAAGLSTLVCLPLLDGDDVLGAVYADRVRPGAAISTLDVELLQAFVENAAVWIAARRAHDLLDAHTTPAEPPREHAWERIIANHAGQRR</sequence>
<accession>A0A514BQ60</accession>
<evidence type="ECO:0000313" key="3">
    <source>
        <dbReference type="Proteomes" id="UP000317199"/>
    </source>
</evidence>
<dbReference type="CDD" id="cd00060">
    <property type="entry name" value="FHA"/>
    <property type="match status" value="1"/>
</dbReference>
<evidence type="ECO:0000259" key="1">
    <source>
        <dbReference type="PROSITE" id="PS50006"/>
    </source>
</evidence>
<organism evidence="2 3">
    <name type="scientific">Marilutibacter alkalisoli</name>
    <dbReference type="NCBI Taxonomy" id="2591633"/>
    <lineage>
        <taxon>Bacteria</taxon>
        <taxon>Pseudomonadati</taxon>
        <taxon>Pseudomonadota</taxon>
        <taxon>Gammaproteobacteria</taxon>
        <taxon>Lysobacterales</taxon>
        <taxon>Lysobacteraceae</taxon>
        <taxon>Marilutibacter</taxon>
    </lineage>
</organism>
<name>A0A514BQ60_9GAMM</name>